<dbReference type="Proteomes" id="UP000060699">
    <property type="component" value="Chromosome"/>
</dbReference>
<proteinExistence type="predicted"/>
<sequence length="136" mass="14264">MLYGISWFIVASLLALWSLFTWAVHAMAVWAVSQAGALSGMASGSMSVSLPAWLAPWVPPGLTADLTDWASQLGLLVEGLLQAMPSLAGGLTVLAWVVWAIGALLLMLTGAGLHALIAWWRRKSVPPTLGLSSATP</sequence>
<evidence type="ECO:0000313" key="2">
    <source>
        <dbReference type="Proteomes" id="UP000060699"/>
    </source>
</evidence>
<protein>
    <submittedName>
        <fullName evidence="1">Uncharacterized protein</fullName>
    </submittedName>
</protein>
<dbReference type="KEGG" id="rdp:RD2015_3412"/>
<gene>
    <name evidence="1" type="ORF">RD2015_3412</name>
</gene>
<organism evidence="1 2">
    <name type="scientific">Roseateles depolymerans</name>
    <dbReference type="NCBI Taxonomy" id="76731"/>
    <lineage>
        <taxon>Bacteria</taxon>
        <taxon>Pseudomonadati</taxon>
        <taxon>Pseudomonadota</taxon>
        <taxon>Betaproteobacteria</taxon>
        <taxon>Burkholderiales</taxon>
        <taxon>Sphaerotilaceae</taxon>
        <taxon>Roseateles</taxon>
    </lineage>
</organism>
<dbReference type="RefSeq" id="WP_058935920.1">
    <property type="nucleotide sequence ID" value="NZ_CP013729.1"/>
</dbReference>
<name>A0A0U3MGQ2_9BURK</name>
<dbReference type="OrthoDB" id="8563639at2"/>
<keyword evidence="2" id="KW-1185">Reference proteome</keyword>
<dbReference type="EMBL" id="CP013729">
    <property type="protein sequence ID" value="ALV07869.1"/>
    <property type="molecule type" value="Genomic_DNA"/>
</dbReference>
<reference evidence="1 2" key="1">
    <citation type="submission" date="2015-12" db="EMBL/GenBank/DDBJ databases">
        <title>Complete genome of Roseateles depolymerans KCTC 42856.</title>
        <authorList>
            <person name="Kim K.M."/>
        </authorList>
    </citation>
    <scope>NUCLEOTIDE SEQUENCE [LARGE SCALE GENOMIC DNA]</scope>
    <source>
        <strain evidence="1 2">KCTC 42856</strain>
    </source>
</reference>
<dbReference type="STRING" id="76731.RD2015_3412"/>
<dbReference type="AlphaFoldDB" id="A0A0U3MGQ2"/>
<accession>A0A0U3MGQ2</accession>
<evidence type="ECO:0000313" key="1">
    <source>
        <dbReference type="EMBL" id="ALV07869.1"/>
    </source>
</evidence>